<evidence type="ECO:0000313" key="7">
    <source>
        <dbReference type="EMBL" id="MBS8261198.1"/>
    </source>
</evidence>
<comment type="caution">
    <text evidence="7">The sequence shown here is derived from an EMBL/GenBank/DDBJ whole genome shotgun (WGS) entry which is preliminary data.</text>
</comment>
<feature type="coiled-coil region" evidence="5">
    <location>
        <begin position="230"/>
        <end position="296"/>
    </location>
</feature>
<keyword evidence="5" id="KW-0175">Coiled coil</keyword>
<keyword evidence="3 6" id="KW-1133">Transmembrane helix</keyword>
<dbReference type="Gene3D" id="1.10.287.70">
    <property type="match status" value="1"/>
</dbReference>
<feature type="transmembrane region" description="Helical" evidence="6">
    <location>
        <begin position="87"/>
        <end position="107"/>
    </location>
</feature>
<sequence length="302" mass="35236">MRETAMGWRRLSWDERYRLERLGLGLTLLALVLLVLASVFRGERAEGQDLAELWQLLKGAILAVVALELLLRFLLEGWRFFRWHWNLYHLSVVVLAIGLNAPAILVFRLVAIIGWPGFVARWRRLAFVFRWCRRLLRELLLSLGLLVSGFGTVAVLAVDLLGHRHPVEFGSFIRACETLLRLCLSDLASWDELHALAERDPLVWLPVSLFWTVVLVALINPLLGLFFAELEQTEIEQEEIEEDLSEMRLIRLESELVKEEIAVEAEAERLLIRRETERILQQIEKLKKEMAHYRESQRRFPR</sequence>
<evidence type="ECO:0000256" key="3">
    <source>
        <dbReference type="ARBA" id="ARBA00022989"/>
    </source>
</evidence>
<evidence type="ECO:0000256" key="6">
    <source>
        <dbReference type="SAM" id="Phobius"/>
    </source>
</evidence>
<reference evidence="7" key="1">
    <citation type="submission" date="2018-08" db="EMBL/GenBank/DDBJ databases">
        <authorList>
            <person name="Jin W."/>
            <person name="Wang H."/>
            <person name="Yang Y."/>
            <person name="Li M."/>
            <person name="Liu J."/>
        </authorList>
    </citation>
    <scope>NUCLEOTIDE SEQUENCE</scope>
    <source>
        <strain evidence="7">AESS21</strain>
    </source>
</reference>
<evidence type="ECO:0000256" key="5">
    <source>
        <dbReference type="SAM" id="Coils"/>
    </source>
</evidence>
<accession>A0A944CFS4</accession>
<dbReference type="GO" id="GO:0005216">
    <property type="term" value="F:monoatomic ion channel activity"/>
    <property type="evidence" value="ECO:0007669"/>
    <property type="project" value="InterPro"/>
</dbReference>
<keyword evidence="2 6" id="KW-0812">Transmembrane</keyword>
<dbReference type="EMBL" id="QTKU01000003">
    <property type="protein sequence ID" value="MBS8261198.1"/>
    <property type="molecule type" value="Genomic_DNA"/>
</dbReference>
<feature type="transmembrane region" description="Helical" evidence="6">
    <location>
        <begin position="139"/>
        <end position="158"/>
    </location>
</feature>
<dbReference type="AlphaFoldDB" id="A0A944CFS4"/>
<comment type="subcellular location">
    <subcellularLocation>
        <location evidence="1">Membrane</location>
        <topology evidence="1">Multi-pass membrane protein</topology>
    </subcellularLocation>
</comment>
<keyword evidence="4 6" id="KW-0472">Membrane</keyword>
<dbReference type="RefSeq" id="WP_338052203.1">
    <property type="nucleotide sequence ID" value="NZ_QTKU01000003.1"/>
</dbReference>
<dbReference type="GO" id="GO:0016020">
    <property type="term" value="C:membrane"/>
    <property type="evidence" value="ECO:0007669"/>
    <property type="project" value="UniProtKB-SubCell"/>
</dbReference>
<protein>
    <recommendedName>
        <fullName evidence="9">Voltage-gated sodium channel</fullName>
    </recommendedName>
</protein>
<reference evidence="7" key="2">
    <citation type="journal article" date="2021" name="Microorganisms">
        <title>Bacterial Dimethylsulfoniopropionate Biosynthesis in the East China Sea.</title>
        <authorList>
            <person name="Liu J."/>
            <person name="Zhang Y."/>
            <person name="Liu J."/>
            <person name="Zhong H."/>
            <person name="Williams B.T."/>
            <person name="Zheng Y."/>
            <person name="Curson A.R.J."/>
            <person name="Sun C."/>
            <person name="Sun H."/>
            <person name="Song D."/>
            <person name="Wagner Mackenzie B."/>
            <person name="Bermejo Martinez A."/>
            <person name="Todd J.D."/>
            <person name="Zhang X.H."/>
        </authorList>
    </citation>
    <scope>NUCLEOTIDE SEQUENCE</scope>
    <source>
        <strain evidence="7">AESS21</strain>
    </source>
</reference>
<evidence type="ECO:0000256" key="1">
    <source>
        <dbReference type="ARBA" id="ARBA00004141"/>
    </source>
</evidence>
<dbReference type="Gene3D" id="1.20.120.350">
    <property type="entry name" value="Voltage-gated potassium channels. Chain C"/>
    <property type="match status" value="1"/>
</dbReference>
<evidence type="ECO:0008006" key="9">
    <source>
        <dbReference type="Google" id="ProtNLM"/>
    </source>
</evidence>
<evidence type="ECO:0000256" key="4">
    <source>
        <dbReference type="ARBA" id="ARBA00023136"/>
    </source>
</evidence>
<name>A0A944CFS4_9HYPH</name>
<gene>
    <name evidence="7" type="ORF">DYI23_13320</name>
</gene>
<proteinExistence type="predicted"/>
<organism evidence="7 8">
    <name type="scientific">Roseibium polysiphoniae</name>
    <dbReference type="NCBI Taxonomy" id="2571221"/>
    <lineage>
        <taxon>Bacteria</taxon>
        <taxon>Pseudomonadati</taxon>
        <taxon>Pseudomonadota</taxon>
        <taxon>Alphaproteobacteria</taxon>
        <taxon>Hyphomicrobiales</taxon>
        <taxon>Stappiaceae</taxon>
        <taxon>Roseibium</taxon>
    </lineage>
</organism>
<feature type="transmembrane region" description="Helical" evidence="6">
    <location>
        <begin position="209"/>
        <end position="228"/>
    </location>
</feature>
<evidence type="ECO:0000313" key="8">
    <source>
        <dbReference type="Proteomes" id="UP000705379"/>
    </source>
</evidence>
<feature type="transmembrane region" description="Helical" evidence="6">
    <location>
        <begin position="53"/>
        <end position="75"/>
    </location>
</feature>
<dbReference type="InterPro" id="IPR027359">
    <property type="entry name" value="Volt_channel_dom_sf"/>
</dbReference>
<evidence type="ECO:0000256" key="2">
    <source>
        <dbReference type="ARBA" id="ARBA00022692"/>
    </source>
</evidence>
<dbReference type="Proteomes" id="UP000705379">
    <property type="component" value="Unassembled WGS sequence"/>
</dbReference>